<proteinExistence type="predicted"/>
<keyword evidence="2" id="KW-1185">Reference proteome</keyword>
<protein>
    <submittedName>
        <fullName evidence="1">Uncharacterized protein</fullName>
    </submittedName>
</protein>
<dbReference type="AlphaFoldDB" id="A0AAV4Y0Q0"/>
<sequence length="72" mass="8289">MGNVKSIRKCTSTSSFRKSNFLVLVIDESRYLYPTRGRDELFLIYRSGDSRVKMINIRRGITIINSPKSNST</sequence>
<evidence type="ECO:0000313" key="2">
    <source>
        <dbReference type="Proteomes" id="UP001054945"/>
    </source>
</evidence>
<dbReference type="Proteomes" id="UP001054945">
    <property type="component" value="Unassembled WGS sequence"/>
</dbReference>
<reference evidence="1 2" key="1">
    <citation type="submission" date="2021-06" db="EMBL/GenBank/DDBJ databases">
        <title>Caerostris extrusa draft genome.</title>
        <authorList>
            <person name="Kono N."/>
            <person name="Arakawa K."/>
        </authorList>
    </citation>
    <scope>NUCLEOTIDE SEQUENCE [LARGE SCALE GENOMIC DNA]</scope>
</reference>
<dbReference type="EMBL" id="BPLR01018502">
    <property type="protein sequence ID" value="GIZ00089.1"/>
    <property type="molecule type" value="Genomic_DNA"/>
</dbReference>
<name>A0AAV4Y0Q0_CAEEX</name>
<evidence type="ECO:0000313" key="1">
    <source>
        <dbReference type="EMBL" id="GIZ00089.1"/>
    </source>
</evidence>
<organism evidence="1 2">
    <name type="scientific">Caerostris extrusa</name>
    <name type="common">Bark spider</name>
    <name type="synonym">Caerostris bankana</name>
    <dbReference type="NCBI Taxonomy" id="172846"/>
    <lineage>
        <taxon>Eukaryota</taxon>
        <taxon>Metazoa</taxon>
        <taxon>Ecdysozoa</taxon>
        <taxon>Arthropoda</taxon>
        <taxon>Chelicerata</taxon>
        <taxon>Arachnida</taxon>
        <taxon>Araneae</taxon>
        <taxon>Araneomorphae</taxon>
        <taxon>Entelegynae</taxon>
        <taxon>Araneoidea</taxon>
        <taxon>Araneidae</taxon>
        <taxon>Caerostris</taxon>
    </lineage>
</organism>
<comment type="caution">
    <text evidence="1">The sequence shown here is derived from an EMBL/GenBank/DDBJ whole genome shotgun (WGS) entry which is preliminary data.</text>
</comment>
<accession>A0AAV4Y0Q0</accession>
<gene>
    <name evidence="1" type="ORF">CEXT_665671</name>
</gene>